<keyword evidence="3" id="KW-1185">Reference proteome</keyword>
<dbReference type="EMBL" id="JAMKFB020000022">
    <property type="protein sequence ID" value="KAL0161230.1"/>
    <property type="molecule type" value="Genomic_DNA"/>
</dbReference>
<sequence>GKSCLQAKDLPLASGRDPYGLPGQRLTLPTGSESPLDQGRRCLGSSCKWGLVNRHLQSC</sequence>
<feature type="non-terminal residue" evidence="2">
    <location>
        <position position="59"/>
    </location>
</feature>
<feature type="region of interest" description="Disordered" evidence="1">
    <location>
        <begin position="1"/>
        <end position="22"/>
    </location>
</feature>
<protein>
    <submittedName>
        <fullName evidence="2">Uncharacterized protein</fullName>
    </submittedName>
</protein>
<evidence type="ECO:0000313" key="2">
    <source>
        <dbReference type="EMBL" id="KAL0161230.1"/>
    </source>
</evidence>
<feature type="non-terminal residue" evidence="2">
    <location>
        <position position="1"/>
    </location>
</feature>
<accession>A0ABD0NIN6</accession>
<name>A0ABD0NIN6_CIRMR</name>
<reference evidence="2 3" key="1">
    <citation type="submission" date="2024-05" db="EMBL/GenBank/DDBJ databases">
        <title>Genome sequencing and assembly of Indian major carp, Cirrhinus mrigala (Hamilton, 1822).</title>
        <authorList>
            <person name="Mohindra V."/>
            <person name="Chowdhury L.M."/>
            <person name="Lal K."/>
            <person name="Jena J.K."/>
        </authorList>
    </citation>
    <scope>NUCLEOTIDE SEQUENCE [LARGE SCALE GENOMIC DNA]</scope>
    <source>
        <strain evidence="2">CM1030</strain>
        <tissue evidence="2">Blood</tissue>
    </source>
</reference>
<evidence type="ECO:0000313" key="3">
    <source>
        <dbReference type="Proteomes" id="UP001529510"/>
    </source>
</evidence>
<comment type="caution">
    <text evidence="2">The sequence shown here is derived from an EMBL/GenBank/DDBJ whole genome shotgun (WGS) entry which is preliminary data.</text>
</comment>
<proteinExistence type="predicted"/>
<dbReference type="AlphaFoldDB" id="A0ABD0NIN6"/>
<organism evidence="2 3">
    <name type="scientific">Cirrhinus mrigala</name>
    <name type="common">Mrigala</name>
    <dbReference type="NCBI Taxonomy" id="683832"/>
    <lineage>
        <taxon>Eukaryota</taxon>
        <taxon>Metazoa</taxon>
        <taxon>Chordata</taxon>
        <taxon>Craniata</taxon>
        <taxon>Vertebrata</taxon>
        <taxon>Euteleostomi</taxon>
        <taxon>Actinopterygii</taxon>
        <taxon>Neopterygii</taxon>
        <taxon>Teleostei</taxon>
        <taxon>Ostariophysi</taxon>
        <taxon>Cypriniformes</taxon>
        <taxon>Cyprinidae</taxon>
        <taxon>Labeoninae</taxon>
        <taxon>Labeonini</taxon>
        <taxon>Cirrhinus</taxon>
    </lineage>
</organism>
<gene>
    <name evidence="2" type="ORF">M9458_044955</name>
</gene>
<evidence type="ECO:0000256" key="1">
    <source>
        <dbReference type="SAM" id="MobiDB-lite"/>
    </source>
</evidence>
<dbReference type="Proteomes" id="UP001529510">
    <property type="component" value="Unassembled WGS sequence"/>
</dbReference>